<reference evidence="2" key="1">
    <citation type="journal article" date="2019" name="Int. J. Syst. Evol. Microbiol.">
        <title>The Global Catalogue of Microorganisms (GCM) 10K type strain sequencing project: providing services to taxonomists for standard genome sequencing and annotation.</title>
        <authorList>
            <consortium name="The Broad Institute Genomics Platform"/>
            <consortium name="The Broad Institute Genome Sequencing Center for Infectious Disease"/>
            <person name="Wu L."/>
            <person name="Ma J."/>
        </authorList>
    </citation>
    <scope>NUCLEOTIDE SEQUENCE [LARGE SCALE GENOMIC DNA]</scope>
    <source>
        <strain evidence="2">JCM 17304</strain>
    </source>
</reference>
<dbReference type="PANTHER" id="PTHR30143">
    <property type="entry name" value="ACID HYDRATASE"/>
    <property type="match status" value="1"/>
</dbReference>
<evidence type="ECO:0000313" key="2">
    <source>
        <dbReference type="Proteomes" id="UP001500392"/>
    </source>
</evidence>
<dbReference type="Gene3D" id="3.90.850.10">
    <property type="entry name" value="Fumarylacetoacetase-like, C-terminal domain"/>
    <property type="match status" value="1"/>
</dbReference>
<dbReference type="Proteomes" id="UP001500392">
    <property type="component" value="Unassembled WGS sequence"/>
</dbReference>
<evidence type="ECO:0008006" key="3">
    <source>
        <dbReference type="Google" id="ProtNLM"/>
    </source>
</evidence>
<comment type="caution">
    <text evidence="1">The sequence shown here is derived from an EMBL/GenBank/DDBJ whole genome shotgun (WGS) entry which is preliminary data.</text>
</comment>
<proteinExistence type="predicted"/>
<dbReference type="InterPro" id="IPR050772">
    <property type="entry name" value="Hydratase-Decarb/MhpD_sf"/>
</dbReference>
<dbReference type="SUPFAM" id="SSF56529">
    <property type="entry name" value="FAH"/>
    <property type="match status" value="1"/>
</dbReference>
<dbReference type="EMBL" id="BAABDM010000003">
    <property type="protein sequence ID" value="GAA4097191.1"/>
    <property type="molecule type" value="Genomic_DNA"/>
</dbReference>
<gene>
    <name evidence="1" type="ORF">GCM10022414_22300</name>
</gene>
<protein>
    <recommendedName>
        <fullName evidence="3">4-oxalocrotonate decarboxylase</fullName>
    </recommendedName>
</protein>
<dbReference type="PANTHER" id="PTHR30143:SF0">
    <property type="entry name" value="2-KETO-4-PENTENOATE HYDRATASE"/>
    <property type="match status" value="1"/>
</dbReference>
<keyword evidence="2" id="KW-1185">Reference proteome</keyword>
<name>A0ABP7WUG8_9GAMM</name>
<evidence type="ECO:0000313" key="1">
    <source>
        <dbReference type="EMBL" id="GAA4097191.1"/>
    </source>
</evidence>
<accession>A0ABP7WUG8</accession>
<organism evidence="1 2">
    <name type="scientific">Zhongshania borealis</name>
    <dbReference type="NCBI Taxonomy" id="889488"/>
    <lineage>
        <taxon>Bacteria</taxon>
        <taxon>Pseudomonadati</taxon>
        <taxon>Pseudomonadota</taxon>
        <taxon>Gammaproteobacteria</taxon>
        <taxon>Cellvibrionales</taxon>
        <taxon>Spongiibacteraceae</taxon>
        <taxon>Zhongshania</taxon>
    </lineage>
</organism>
<sequence>MPYPCFLVAPLLRSLQLLALFLAVFGVSPLIQAAQSLSEAQWQQAYSDQHETLLKRLNGRTPAGFKAGLTSGAAQQKFNSDRAVYGVLLAGSQQASGNPVQISHFGRGMIELEVAFRLKRRVTEAIADIATLKSVVAEIAPAFEFPDLALLTQPSDGILGIVRANVAAHSFVVGDAVALNELLGKPMADIDEMAVKLHSNGDLVLVASSGDMHGGQWQNLMNLINDRIAHGWVIEPEQWLLTGAIGKMLPLDTGRYEAKVDGLGELAINVLP</sequence>
<dbReference type="InterPro" id="IPR036663">
    <property type="entry name" value="Fumarylacetoacetase_C_sf"/>
</dbReference>
<dbReference type="RefSeq" id="WP_344935853.1">
    <property type="nucleotide sequence ID" value="NZ_BAABDM010000003.1"/>
</dbReference>